<reference evidence="7 8" key="1">
    <citation type="submission" date="2016-10" db="EMBL/GenBank/DDBJ databases">
        <authorList>
            <person name="de Groot N.N."/>
        </authorList>
    </citation>
    <scope>NUCLEOTIDE SEQUENCE [LARGE SCALE GENOMIC DNA]</scope>
    <source>
        <strain evidence="7 8">DSM 797</strain>
    </source>
</reference>
<evidence type="ECO:0000256" key="4">
    <source>
        <dbReference type="SAM" id="MobiDB-lite"/>
    </source>
</evidence>
<evidence type="ECO:0000259" key="6">
    <source>
        <dbReference type="Pfam" id="PF00496"/>
    </source>
</evidence>
<dbReference type="PIRSF" id="PIRSF002741">
    <property type="entry name" value="MppA"/>
    <property type="match status" value="1"/>
</dbReference>
<dbReference type="PROSITE" id="PS51257">
    <property type="entry name" value="PROKAR_LIPOPROTEIN"/>
    <property type="match status" value="1"/>
</dbReference>
<feature type="domain" description="Solute-binding protein family 5" evidence="6">
    <location>
        <begin position="81"/>
        <end position="488"/>
    </location>
</feature>
<dbReference type="GO" id="GO:1904680">
    <property type="term" value="F:peptide transmembrane transporter activity"/>
    <property type="evidence" value="ECO:0007669"/>
    <property type="project" value="TreeGrafter"/>
</dbReference>
<dbReference type="Pfam" id="PF00496">
    <property type="entry name" value="SBP_bac_5"/>
    <property type="match status" value="1"/>
</dbReference>
<evidence type="ECO:0000313" key="7">
    <source>
        <dbReference type="EMBL" id="SDL89343.1"/>
    </source>
</evidence>
<sequence length="565" mass="64823">MKKVKILPIILATLMVASGCSKSKTTETKESTVQSSLNSQEINLSMVKPITINPLLNKDRSVGYVMNLIYDGLFTIDENYNVVPQLVDTYQISQDGMSVDMKLKDANWHDKTPVTSQDVDFTIRLIQKNVDSSYYELVKNISSVSIQNEKEFTIKFKQKYPFSIDTLIFPIVSEDKIGTMNTKDANEIKKNLIGNGPYKIDKYEEREGMILSKNEDYYNELPKDVKDIKVGVVPDENALVSMVMALESDIASISLNDLSKFYEKQFNLTTYEGRGYENIIFNYDNPYLRDVNFRKAIAHAINRERIVEEGYMSDATLVNFPLNSNSKYYDKSLKPIKYDKDKAKSYLEKVKPVTDEELKQLENKEKENQKNAKKDTKTNTKVVETKQETKNVKEKEKEQDIDKETQLKEKLAKIDLKILVNKNNTERVKSAHLIVENLKTIGIKSHIVELEGQALDDAISSKKYDLALVGWELSIIPDAREIINNSGYSDKKLESYENSLINATTEEQISDIYKSMQKYINDNVIFISLAIRDEYIVTNRRVQGKISPNEFDVYEGITNLKTPQE</sequence>
<dbReference type="InterPro" id="IPR039424">
    <property type="entry name" value="SBP_5"/>
</dbReference>
<dbReference type="EMBL" id="FNGW01000004">
    <property type="protein sequence ID" value="SDL89343.1"/>
    <property type="molecule type" value="Genomic_DNA"/>
</dbReference>
<protein>
    <submittedName>
        <fullName evidence="7">ABC-type transport system, substrate-binding protein</fullName>
    </submittedName>
</protein>
<feature type="signal peptide" evidence="5">
    <location>
        <begin position="1"/>
        <end position="23"/>
    </location>
</feature>
<dbReference type="AlphaFoldDB" id="A0A1G9NSQ6"/>
<dbReference type="InterPro" id="IPR030678">
    <property type="entry name" value="Peptide/Ni-bd"/>
</dbReference>
<keyword evidence="8" id="KW-1185">Reference proteome</keyword>
<dbReference type="STRING" id="1121325.SAMN04515677_10468"/>
<evidence type="ECO:0000256" key="2">
    <source>
        <dbReference type="ARBA" id="ARBA00022448"/>
    </source>
</evidence>
<dbReference type="GO" id="GO:0042597">
    <property type="term" value="C:periplasmic space"/>
    <property type="evidence" value="ECO:0007669"/>
    <property type="project" value="UniProtKB-ARBA"/>
</dbReference>
<keyword evidence="2" id="KW-0813">Transport</keyword>
<proteinExistence type="inferred from homology"/>
<evidence type="ECO:0000313" key="8">
    <source>
        <dbReference type="Proteomes" id="UP000199068"/>
    </source>
</evidence>
<name>A0A1G9NSQ6_9FIRM</name>
<dbReference type="Gene3D" id="3.40.190.10">
    <property type="entry name" value="Periplasmic binding protein-like II"/>
    <property type="match status" value="1"/>
</dbReference>
<dbReference type="PANTHER" id="PTHR30290:SF9">
    <property type="entry name" value="OLIGOPEPTIDE-BINDING PROTEIN APPA"/>
    <property type="match status" value="1"/>
</dbReference>
<gene>
    <name evidence="7" type="ORF">SAMN04515677_10468</name>
</gene>
<dbReference type="GO" id="GO:0043190">
    <property type="term" value="C:ATP-binding cassette (ABC) transporter complex"/>
    <property type="evidence" value="ECO:0007669"/>
    <property type="project" value="InterPro"/>
</dbReference>
<dbReference type="SUPFAM" id="SSF53850">
    <property type="entry name" value="Periplasmic binding protein-like II"/>
    <property type="match status" value="1"/>
</dbReference>
<evidence type="ECO:0000256" key="1">
    <source>
        <dbReference type="ARBA" id="ARBA00005695"/>
    </source>
</evidence>
<dbReference type="PANTHER" id="PTHR30290">
    <property type="entry name" value="PERIPLASMIC BINDING COMPONENT OF ABC TRANSPORTER"/>
    <property type="match status" value="1"/>
</dbReference>
<evidence type="ECO:0000256" key="5">
    <source>
        <dbReference type="SAM" id="SignalP"/>
    </source>
</evidence>
<evidence type="ECO:0000256" key="3">
    <source>
        <dbReference type="ARBA" id="ARBA00022729"/>
    </source>
</evidence>
<dbReference type="CDD" id="cd00995">
    <property type="entry name" value="PBP2_NikA_DppA_OppA_like"/>
    <property type="match status" value="1"/>
</dbReference>
<feature type="chain" id="PRO_5011592212" evidence="5">
    <location>
        <begin position="24"/>
        <end position="565"/>
    </location>
</feature>
<dbReference type="Proteomes" id="UP000199068">
    <property type="component" value="Unassembled WGS sequence"/>
</dbReference>
<dbReference type="RefSeq" id="WP_092725361.1">
    <property type="nucleotide sequence ID" value="NZ_FNGW01000004.1"/>
</dbReference>
<accession>A0A1G9NSQ6</accession>
<dbReference type="Gene3D" id="3.10.105.10">
    <property type="entry name" value="Dipeptide-binding Protein, Domain 3"/>
    <property type="match status" value="1"/>
</dbReference>
<keyword evidence="3 5" id="KW-0732">Signal</keyword>
<dbReference type="InterPro" id="IPR000914">
    <property type="entry name" value="SBP_5_dom"/>
</dbReference>
<organism evidence="7 8">
    <name type="scientific">Romboutsia lituseburensis DSM 797</name>
    <dbReference type="NCBI Taxonomy" id="1121325"/>
    <lineage>
        <taxon>Bacteria</taxon>
        <taxon>Bacillati</taxon>
        <taxon>Bacillota</taxon>
        <taxon>Clostridia</taxon>
        <taxon>Peptostreptococcales</taxon>
        <taxon>Peptostreptococcaceae</taxon>
        <taxon>Romboutsia</taxon>
    </lineage>
</organism>
<comment type="similarity">
    <text evidence="1">Belongs to the bacterial solute-binding protein 5 family.</text>
</comment>
<dbReference type="GO" id="GO:0015833">
    <property type="term" value="P:peptide transport"/>
    <property type="evidence" value="ECO:0007669"/>
    <property type="project" value="TreeGrafter"/>
</dbReference>
<feature type="region of interest" description="Disordered" evidence="4">
    <location>
        <begin position="360"/>
        <end position="393"/>
    </location>
</feature>